<proteinExistence type="predicted"/>
<comment type="caution">
    <text evidence="2">The sequence shown here is derived from an EMBL/GenBank/DDBJ whole genome shotgun (WGS) entry which is preliminary data.</text>
</comment>
<feature type="domain" description="HHO5-like N-terminal" evidence="1">
    <location>
        <begin position="10"/>
        <end position="49"/>
    </location>
</feature>
<gene>
    <name evidence="2" type="ORF">Pyn_09237</name>
</gene>
<evidence type="ECO:0000313" key="3">
    <source>
        <dbReference type="Proteomes" id="UP000250321"/>
    </source>
</evidence>
<evidence type="ECO:0000259" key="1">
    <source>
        <dbReference type="Pfam" id="PF26575"/>
    </source>
</evidence>
<evidence type="ECO:0000313" key="2">
    <source>
        <dbReference type="EMBL" id="PQP95002.1"/>
    </source>
</evidence>
<sequence length="70" mass="7864">MGLVPPELNLDFRPTFVPKTSSDFLKEVSMIGNVSERLSKLGDFVKRLEGRDEEDQCLQVQASSLHVSLE</sequence>
<reference evidence="2 3" key="1">
    <citation type="submission" date="2018-02" db="EMBL/GenBank/DDBJ databases">
        <title>Draft genome of wild Prunus yedoensis var. nudiflora.</title>
        <authorList>
            <person name="Baek S."/>
            <person name="Kim J.-H."/>
            <person name="Choi K."/>
            <person name="Kim G.-B."/>
            <person name="Cho A."/>
            <person name="Jang H."/>
            <person name="Shin C.-H."/>
            <person name="Yu H.-J."/>
            <person name="Mun J.-H."/>
        </authorList>
    </citation>
    <scope>NUCLEOTIDE SEQUENCE [LARGE SCALE GENOMIC DNA]</scope>
    <source>
        <strain evidence="3">cv. Jeju island</strain>
        <tissue evidence="2">Leaf</tissue>
    </source>
</reference>
<organism evidence="2 3">
    <name type="scientific">Prunus yedoensis var. nudiflora</name>
    <dbReference type="NCBI Taxonomy" id="2094558"/>
    <lineage>
        <taxon>Eukaryota</taxon>
        <taxon>Viridiplantae</taxon>
        <taxon>Streptophyta</taxon>
        <taxon>Embryophyta</taxon>
        <taxon>Tracheophyta</taxon>
        <taxon>Spermatophyta</taxon>
        <taxon>Magnoliopsida</taxon>
        <taxon>eudicotyledons</taxon>
        <taxon>Gunneridae</taxon>
        <taxon>Pentapetalae</taxon>
        <taxon>rosids</taxon>
        <taxon>fabids</taxon>
        <taxon>Rosales</taxon>
        <taxon>Rosaceae</taxon>
        <taxon>Amygdaloideae</taxon>
        <taxon>Amygdaleae</taxon>
        <taxon>Prunus</taxon>
    </lineage>
</organism>
<keyword evidence="3" id="KW-1185">Reference proteome</keyword>
<name>A0A314XM24_PRUYE</name>
<protein>
    <recommendedName>
        <fullName evidence="1">HHO5-like N-terminal domain-containing protein</fullName>
    </recommendedName>
</protein>
<dbReference type="Proteomes" id="UP000250321">
    <property type="component" value="Unassembled WGS sequence"/>
</dbReference>
<dbReference type="Pfam" id="PF26575">
    <property type="entry name" value="HHO5_N"/>
    <property type="match status" value="1"/>
</dbReference>
<dbReference type="InterPro" id="IPR058673">
    <property type="entry name" value="HHO5-like_N"/>
</dbReference>
<dbReference type="AlphaFoldDB" id="A0A314XM24"/>
<dbReference type="OrthoDB" id="1908613at2759"/>
<dbReference type="EMBL" id="PJQY01002285">
    <property type="protein sequence ID" value="PQP95002.1"/>
    <property type="molecule type" value="Genomic_DNA"/>
</dbReference>
<accession>A0A314XM24</accession>